<proteinExistence type="inferred from homology"/>
<keyword evidence="3 9" id="KW-0479">Metal-binding</keyword>
<evidence type="ECO:0000256" key="9">
    <source>
        <dbReference type="HAMAP-Rule" id="MF_01972"/>
    </source>
</evidence>
<dbReference type="Pfam" id="PF03301">
    <property type="entry name" value="Trp_dioxygenase"/>
    <property type="match status" value="2"/>
</dbReference>
<comment type="function">
    <text evidence="9">Heme-dependent dioxygenase that catalyzes the oxidative cleavage of the L-tryptophan (L-Trp) pyrrole ring and converts L-tryptophan to N-formyl-L-kynurenine. Catalyzes the oxidative cleavage of the indole moiety.</text>
</comment>
<gene>
    <name evidence="9 11" type="primary">kynA</name>
    <name evidence="11" type="ORF">AOT14_32810</name>
</gene>
<evidence type="ECO:0000256" key="6">
    <source>
        <dbReference type="ARBA" id="ARBA00023004"/>
    </source>
</evidence>
<sequence>MVRNRTGKAVLRRSTKSVRRPMRGRRGTWIQRIQPAAAATDGLSRRLQSQVFAFRLRGQRPPAAPGYPLRPAQMARPMTVEQNQRELEAGIHTDLHGRLTYGGYLCLDRLLSAQQPLSSPAHHDEMLFIIQHQTSELWLKLLDHELRAAMGFLQRDQVWQCRKVLARGKQVLRQLTEQWSVLETLTPSEYLGFRDVLGPASGFQSLQYRCIEFLLGNKNADMLAVFDYDPEGQGRLRRTLEAPSLYEEFLRYLARFGHAVPPEYAGHDWTRPHVSDAALRPVFERIYQDTDRYWREYSLCEDLVDLESAFQLWRFRHMRTVMRIIGFRRGTGGSSGVGFLKQALELTFFPELFEVRTSIRGDTRAVPAGA</sequence>
<feature type="binding site" description="axial binding residue" evidence="9">
    <location>
        <position position="317"/>
    </location>
    <ligand>
        <name>heme</name>
        <dbReference type="ChEBI" id="CHEBI:30413"/>
    </ligand>
    <ligandPart>
        <name>Fe</name>
        <dbReference type="ChEBI" id="CHEBI:18248"/>
    </ligandPart>
</feature>
<feature type="region of interest" description="Disordered" evidence="10">
    <location>
        <begin position="1"/>
        <end position="22"/>
    </location>
</feature>
<keyword evidence="5 9" id="KW-0560">Oxidoreductase</keyword>
<dbReference type="GO" id="GO:0004833">
    <property type="term" value="F:L-tryptophan 2,3-dioxygenase activity"/>
    <property type="evidence" value="ECO:0007669"/>
    <property type="project" value="UniProtKB-UniRule"/>
</dbReference>
<dbReference type="KEGG" id="sacz:AOT14_32810"/>
<feature type="binding site" evidence="9">
    <location>
        <position position="331"/>
    </location>
    <ligand>
        <name>substrate</name>
    </ligand>
</feature>
<dbReference type="InterPro" id="IPR004981">
    <property type="entry name" value="Trp_2_3_dOase"/>
</dbReference>
<dbReference type="Proteomes" id="UP000061010">
    <property type="component" value="Chromosome"/>
</dbReference>
<dbReference type="GO" id="GO:0020037">
    <property type="term" value="F:heme binding"/>
    <property type="evidence" value="ECO:0007669"/>
    <property type="project" value="UniProtKB-UniRule"/>
</dbReference>
<evidence type="ECO:0000256" key="3">
    <source>
        <dbReference type="ARBA" id="ARBA00022723"/>
    </source>
</evidence>
<feature type="binding site" evidence="9">
    <location>
        <position position="190"/>
    </location>
    <ligand>
        <name>substrate</name>
    </ligand>
</feature>
<feature type="binding site" evidence="9">
    <location>
        <position position="194"/>
    </location>
    <ligand>
        <name>substrate</name>
    </ligand>
</feature>
<keyword evidence="7 9" id="KW-0823">Tryptophan catabolism</keyword>
<evidence type="ECO:0000256" key="7">
    <source>
        <dbReference type="ARBA" id="ARBA00023079"/>
    </source>
</evidence>
<dbReference type="GO" id="GO:0019441">
    <property type="term" value="P:L-tryptophan catabolic process to kynurenine"/>
    <property type="evidence" value="ECO:0007669"/>
    <property type="project" value="UniProtKB-UniRule"/>
</dbReference>
<evidence type="ECO:0000256" key="4">
    <source>
        <dbReference type="ARBA" id="ARBA00022964"/>
    </source>
</evidence>
<accession>A0A0S1B3M2</accession>
<dbReference type="SUPFAM" id="SSF140959">
    <property type="entry name" value="Indolic compounds 2,3-dioxygenase-like"/>
    <property type="match status" value="1"/>
</dbReference>
<dbReference type="AlphaFoldDB" id="A0A0S1B3M2"/>
<keyword evidence="12" id="KW-1185">Reference proteome</keyword>
<keyword evidence="2 9" id="KW-0349">Heme</keyword>
<feature type="binding site" evidence="9">
    <location>
        <begin position="128"/>
        <end position="132"/>
    </location>
    <ligand>
        <name>substrate</name>
    </ligand>
</feature>
<dbReference type="GO" id="GO:0046872">
    <property type="term" value="F:metal ion binding"/>
    <property type="evidence" value="ECO:0007669"/>
    <property type="project" value="UniProtKB-KW"/>
</dbReference>
<dbReference type="PANTHER" id="PTHR10138:SF0">
    <property type="entry name" value="TRYPTOPHAN 2,3-DIOXYGENASE"/>
    <property type="match status" value="1"/>
</dbReference>
<feature type="compositionally biased region" description="Basic residues" evidence="10">
    <location>
        <begin position="10"/>
        <end position="22"/>
    </location>
</feature>
<comment type="pathway">
    <text evidence="9">Amino-acid degradation; L-tryptophan degradation via kynurenine pathway; L-kynurenine from L-tryptophan: step 1/2.</text>
</comment>
<dbReference type="EMBL" id="CP012900">
    <property type="protein sequence ID" value="ALJ29621.1"/>
    <property type="molecule type" value="Genomic_DNA"/>
</dbReference>
<dbReference type="InterPro" id="IPR037217">
    <property type="entry name" value="Trp/Indoleamine_2_3_dOase-like"/>
</dbReference>
<dbReference type="EC" id="1.13.11.11" evidence="9"/>
<comment type="similarity">
    <text evidence="9">Belongs to the tryptophan 2,3-dioxygenase family.</text>
</comment>
<dbReference type="PANTHER" id="PTHR10138">
    <property type="entry name" value="TRYPTOPHAN 2,3-DIOXYGENASE"/>
    <property type="match status" value="1"/>
</dbReference>
<comment type="subunit">
    <text evidence="1 9">Homotetramer.</text>
</comment>
<reference evidence="11 12" key="1">
    <citation type="journal article" date="2015" name="Genome Announc.">
        <title>Complete Genome Sequencing of Stenotrophomonas acidaminiphila ZAC14D2_NAIMI4_2, a Multidrug-Resistant Strain Isolated from Sediments of a Polluted River in Mexico, Uncovers New Antibiotic Resistance Genes and a Novel Class-II Lasso Peptide Biosynthesis Gene Cluster.</title>
        <authorList>
            <person name="Vinuesa P."/>
            <person name="Ochoa-Sanchez L.E."/>
        </authorList>
    </citation>
    <scope>NUCLEOTIDE SEQUENCE [LARGE SCALE GENOMIC DNA]</scope>
    <source>
        <strain evidence="11 12">ZAC14D2_NAIMI4_2</strain>
    </source>
</reference>
<evidence type="ECO:0000256" key="1">
    <source>
        <dbReference type="ARBA" id="ARBA00011881"/>
    </source>
</evidence>
<protein>
    <recommendedName>
        <fullName evidence="9">Tryptophan 2,3-dioxygenase</fullName>
        <shortName evidence="9">TDO</shortName>
        <ecNumber evidence="9">1.13.11.11</ecNumber>
    </recommendedName>
    <alternativeName>
        <fullName evidence="9">Tryptamin 2,3-dioxygenase</fullName>
    </alternativeName>
    <alternativeName>
        <fullName evidence="9">Tryptophan oxygenase</fullName>
        <shortName evidence="9">TO</shortName>
        <shortName evidence="9">TRPO</shortName>
    </alternativeName>
    <alternativeName>
        <fullName evidence="9">Tryptophan pyrrolase</fullName>
    </alternativeName>
    <alternativeName>
        <fullName evidence="9">Tryptophanase</fullName>
    </alternativeName>
</protein>
<evidence type="ECO:0000313" key="11">
    <source>
        <dbReference type="EMBL" id="ALJ29621.1"/>
    </source>
</evidence>
<evidence type="ECO:0000256" key="10">
    <source>
        <dbReference type="SAM" id="MobiDB-lite"/>
    </source>
</evidence>
<keyword evidence="6 9" id="KW-0408">Iron</keyword>
<dbReference type="UniPathway" id="UPA00333">
    <property type="reaction ID" value="UER00453"/>
</dbReference>
<evidence type="ECO:0000256" key="5">
    <source>
        <dbReference type="ARBA" id="ARBA00023002"/>
    </source>
</evidence>
<evidence type="ECO:0000256" key="2">
    <source>
        <dbReference type="ARBA" id="ARBA00022617"/>
    </source>
</evidence>
<dbReference type="PATRIC" id="fig|128780.6.peg.3318"/>
<name>A0A0S1B3M2_9GAMM</name>
<comment type="catalytic activity">
    <reaction evidence="8 9">
        <text>L-tryptophan + O2 = N-formyl-L-kynurenine</text>
        <dbReference type="Rhea" id="RHEA:24536"/>
        <dbReference type="ChEBI" id="CHEBI:15379"/>
        <dbReference type="ChEBI" id="CHEBI:57912"/>
        <dbReference type="ChEBI" id="CHEBI:58629"/>
        <dbReference type="EC" id="1.13.11.11"/>
    </reaction>
</comment>
<evidence type="ECO:0000313" key="12">
    <source>
        <dbReference type="Proteomes" id="UP000061010"/>
    </source>
</evidence>
<dbReference type="Gene3D" id="1.20.58.480">
    <property type="match status" value="1"/>
</dbReference>
<evidence type="ECO:0000256" key="8">
    <source>
        <dbReference type="ARBA" id="ARBA00050412"/>
    </source>
</evidence>
<organism evidence="11 12">
    <name type="scientific">Stenotrophomonas acidaminiphila</name>
    <dbReference type="NCBI Taxonomy" id="128780"/>
    <lineage>
        <taxon>Bacteria</taxon>
        <taxon>Pseudomonadati</taxon>
        <taxon>Pseudomonadota</taxon>
        <taxon>Gammaproteobacteria</taxon>
        <taxon>Lysobacterales</taxon>
        <taxon>Lysobacteraceae</taxon>
        <taxon>Stenotrophomonas</taxon>
    </lineage>
</organism>
<dbReference type="FunFam" id="1.20.58.480:FF:000001">
    <property type="entry name" value="Tryptophan 2,3-dioxygenase"/>
    <property type="match status" value="1"/>
</dbReference>
<keyword evidence="4 9" id="KW-0223">Dioxygenase</keyword>
<dbReference type="GO" id="GO:0019442">
    <property type="term" value="P:L-tryptophan catabolic process to acetyl-CoA"/>
    <property type="evidence" value="ECO:0007669"/>
    <property type="project" value="TreeGrafter"/>
</dbReference>
<comment type="cofactor">
    <cofactor evidence="9">
        <name>heme</name>
        <dbReference type="ChEBI" id="CHEBI:30413"/>
    </cofactor>
    <text evidence="9">Binds 1 heme group per subunit.</text>
</comment>
<dbReference type="HAMAP" id="MF_01972">
    <property type="entry name" value="T23O"/>
    <property type="match status" value="1"/>
</dbReference>